<organism evidence="2 3">
    <name type="scientific">Effrenium voratum</name>
    <dbReference type="NCBI Taxonomy" id="2562239"/>
    <lineage>
        <taxon>Eukaryota</taxon>
        <taxon>Sar</taxon>
        <taxon>Alveolata</taxon>
        <taxon>Dinophyceae</taxon>
        <taxon>Suessiales</taxon>
        <taxon>Symbiodiniaceae</taxon>
        <taxon>Effrenium</taxon>
    </lineage>
</organism>
<feature type="compositionally biased region" description="Basic and acidic residues" evidence="1">
    <location>
        <begin position="81"/>
        <end position="94"/>
    </location>
</feature>
<accession>A0AA36J209</accession>
<evidence type="ECO:0000256" key="1">
    <source>
        <dbReference type="SAM" id="MobiDB-lite"/>
    </source>
</evidence>
<dbReference type="AlphaFoldDB" id="A0AA36J209"/>
<feature type="region of interest" description="Disordered" evidence="1">
    <location>
        <begin position="81"/>
        <end position="100"/>
    </location>
</feature>
<evidence type="ECO:0000313" key="3">
    <source>
        <dbReference type="Proteomes" id="UP001178507"/>
    </source>
</evidence>
<comment type="caution">
    <text evidence="2">The sequence shown here is derived from an EMBL/GenBank/DDBJ whole genome shotgun (WGS) entry which is preliminary data.</text>
</comment>
<name>A0AA36J209_9DINO</name>
<sequence length="100" mass="10805">MFPLPRSVSMGRMKAQLEAQQTNEQAALKAEVDREKQLAAMEESADELAEGKLAAAVDHAYAMAESARVWAERASAIVDATRAEQADQEADRSGESSPAR</sequence>
<feature type="region of interest" description="Disordered" evidence="1">
    <location>
        <begin position="1"/>
        <end position="25"/>
    </location>
</feature>
<gene>
    <name evidence="2" type="ORF">EVOR1521_LOCUS22021</name>
</gene>
<dbReference type="Proteomes" id="UP001178507">
    <property type="component" value="Unassembled WGS sequence"/>
</dbReference>
<reference evidence="2" key="1">
    <citation type="submission" date="2023-08" db="EMBL/GenBank/DDBJ databases">
        <authorList>
            <person name="Chen Y."/>
            <person name="Shah S."/>
            <person name="Dougan E. K."/>
            <person name="Thang M."/>
            <person name="Chan C."/>
        </authorList>
    </citation>
    <scope>NUCLEOTIDE SEQUENCE</scope>
</reference>
<keyword evidence="3" id="KW-1185">Reference proteome</keyword>
<proteinExistence type="predicted"/>
<protein>
    <submittedName>
        <fullName evidence="2">Uncharacterized protein</fullName>
    </submittedName>
</protein>
<dbReference type="EMBL" id="CAUJNA010003293">
    <property type="protein sequence ID" value="CAJ1398162.1"/>
    <property type="molecule type" value="Genomic_DNA"/>
</dbReference>
<evidence type="ECO:0000313" key="2">
    <source>
        <dbReference type="EMBL" id="CAJ1398162.1"/>
    </source>
</evidence>